<feature type="region of interest" description="Disordered" evidence="1">
    <location>
        <begin position="1"/>
        <end position="31"/>
    </location>
</feature>
<feature type="region of interest" description="Disordered" evidence="1">
    <location>
        <begin position="156"/>
        <end position="177"/>
    </location>
</feature>
<protein>
    <submittedName>
        <fullName evidence="2">Uncharacterized protein</fullName>
    </submittedName>
</protein>
<feature type="compositionally biased region" description="Basic residues" evidence="1">
    <location>
        <begin position="207"/>
        <end position="222"/>
    </location>
</feature>
<sequence length="360" mass="40567">MEQRRNEGRGEPDIPEETRLPGSGSARIRIRNRTRDLVTHHELGAPSPGARFPFTSHVSGRGGASASSSARLLPRRTEFDSRRGRSRIFALGNRAGRWRWSACFIRDFPFSLPIAFRRFPIVISFLPHRLKKKNDKSDLYWEVLREEGASTSWAWRRPHNTTSAASSREETARKKEGAAAAAAPFEKAISLARPLFSIQYRHSVSRRGRAHTHTCTQRRREKRREPSVLSPSPLPVLSRILLPFRLISISLRDEAPDARGLVFHTRTSRAPGRGYRAEAAGETRGDSTHVLQQPEMQRAHASKPGPQLPHTPFPPHSRDTTAVPSPTDAVRQIFLMAAVTSHCRLAIVHARLHRTFLKPC</sequence>
<evidence type="ECO:0000313" key="3">
    <source>
        <dbReference type="Proteomes" id="UP001159363"/>
    </source>
</evidence>
<feature type="compositionally biased region" description="Pro residues" evidence="1">
    <location>
        <begin position="306"/>
        <end position="315"/>
    </location>
</feature>
<dbReference type="Proteomes" id="UP001159363">
    <property type="component" value="Chromosome 1"/>
</dbReference>
<reference evidence="2 3" key="1">
    <citation type="submission" date="2023-02" db="EMBL/GenBank/DDBJ databases">
        <title>LHISI_Scaffold_Assembly.</title>
        <authorList>
            <person name="Stuart O.P."/>
            <person name="Cleave R."/>
            <person name="Magrath M.J.L."/>
            <person name="Mikheyev A.S."/>
        </authorList>
    </citation>
    <scope>NUCLEOTIDE SEQUENCE [LARGE SCALE GENOMIC DNA]</scope>
    <source>
        <strain evidence="2">Daus_M_001</strain>
        <tissue evidence="2">Leg muscle</tissue>
    </source>
</reference>
<comment type="caution">
    <text evidence="2">The sequence shown here is derived from an EMBL/GenBank/DDBJ whole genome shotgun (WGS) entry which is preliminary data.</text>
</comment>
<feature type="compositionally biased region" description="Basic and acidic residues" evidence="1">
    <location>
        <begin position="1"/>
        <end position="19"/>
    </location>
</feature>
<proteinExistence type="predicted"/>
<keyword evidence="3" id="KW-1185">Reference proteome</keyword>
<accession>A0ABQ9IJZ5</accession>
<name>A0ABQ9IJZ5_9NEOP</name>
<feature type="compositionally biased region" description="Basic and acidic residues" evidence="1">
    <location>
        <begin position="167"/>
        <end position="177"/>
    </location>
</feature>
<evidence type="ECO:0000313" key="2">
    <source>
        <dbReference type="EMBL" id="KAJ8896982.1"/>
    </source>
</evidence>
<dbReference type="EMBL" id="JARBHB010000001">
    <property type="protein sequence ID" value="KAJ8896982.1"/>
    <property type="molecule type" value="Genomic_DNA"/>
</dbReference>
<feature type="region of interest" description="Disordered" evidence="1">
    <location>
        <begin position="295"/>
        <end position="324"/>
    </location>
</feature>
<gene>
    <name evidence="2" type="ORF">PR048_002328</name>
</gene>
<evidence type="ECO:0000256" key="1">
    <source>
        <dbReference type="SAM" id="MobiDB-lite"/>
    </source>
</evidence>
<organism evidence="2 3">
    <name type="scientific">Dryococelus australis</name>
    <dbReference type="NCBI Taxonomy" id="614101"/>
    <lineage>
        <taxon>Eukaryota</taxon>
        <taxon>Metazoa</taxon>
        <taxon>Ecdysozoa</taxon>
        <taxon>Arthropoda</taxon>
        <taxon>Hexapoda</taxon>
        <taxon>Insecta</taxon>
        <taxon>Pterygota</taxon>
        <taxon>Neoptera</taxon>
        <taxon>Polyneoptera</taxon>
        <taxon>Phasmatodea</taxon>
        <taxon>Verophasmatodea</taxon>
        <taxon>Anareolatae</taxon>
        <taxon>Phasmatidae</taxon>
        <taxon>Eurycanthinae</taxon>
        <taxon>Dryococelus</taxon>
    </lineage>
</organism>
<feature type="region of interest" description="Disordered" evidence="1">
    <location>
        <begin position="207"/>
        <end position="232"/>
    </location>
</feature>